<dbReference type="RefSeq" id="WP_150310715.1">
    <property type="nucleotide sequence ID" value="NZ_VMSO01000007.1"/>
</dbReference>
<dbReference type="GO" id="GO:0003676">
    <property type="term" value="F:nucleic acid binding"/>
    <property type="evidence" value="ECO:0007669"/>
    <property type="project" value="InterPro"/>
</dbReference>
<dbReference type="Pfam" id="PF01368">
    <property type="entry name" value="DHH"/>
    <property type="match status" value="1"/>
</dbReference>
<dbReference type="SUPFAM" id="SSF64182">
    <property type="entry name" value="DHH phosphoesterases"/>
    <property type="match status" value="1"/>
</dbReference>
<gene>
    <name evidence="3" type="ORF">FNY66_07245</name>
</gene>
<evidence type="ECO:0000259" key="1">
    <source>
        <dbReference type="Pfam" id="PF01368"/>
    </source>
</evidence>
<dbReference type="InterPro" id="IPR001667">
    <property type="entry name" value="DDH_dom"/>
</dbReference>
<dbReference type="EMBL" id="VMSO01000007">
    <property type="protein sequence ID" value="KAA8501659.1"/>
    <property type="molecule type" value="Genomic_DNA"/>
</dbReference>
<sequence>MKIVLNDILKGKSRIALGGHVRPDGDCVGSCMGLYLYLKDEYPQISTDVYLEEVPEAYRMIKGTDEVKSQIADGDIYDLFICLDCGDAQRLGFSGPLFENAKETVCIDHHISNEAFADHNYIVPDASSTSELVYTLLDDGKISKAAAEALYMGIAHDTGVFQYSCTSPETMETAANLMRKGINGSEIIDKTYYEKTYIQNQILGRALLESMLIMDKKCIVSVIRQKSMEFFQAEPSDLEGIVSQLRQTKGVEVAIFLHEISPQKFKVSLRSKGKVDVSEIAKYYGGGGHVRAAGVTMEGSSHDVINNITARIAIQLNHEEEQDEEK</sequence>
<proteinExistence type="predicted"/>
<evidence type="ECO:0000313" key="4">
    <source>
        <dbReference type="Proteomes" id="UP000322025"/>
    </source>
</evidence>
<evidence type="ECO:0000313" key="3">
    <source>
        <dbReference type="EMBL" id="KAA8501659.1"/>
    </source>
</evidence>
<feature type="domain" description="DHHA1" evidence="2">
    <location>
        <begin position="217"/>
        <end position="302"/>
    </location>
</feature>
<name>A0A5M9I1Q6_9FIRM</name>
<organism evidence="3 4">
    <name type="scientific">Mediterraneibacter catenae</name>
    <dbReference type="NCBI Taxonomy" id="2594882"/>
    <lineage>
        <taxon>Bacteria</taxon>
        <taxon>Bacillati</taxon>
        <taxon>Bacillota</taxon>
        <taxon>Clostridia</taxon>
        <taxon>Lachnospirales</taxon>
        <taxon>Lachnospiraceae</taxon>
        <taxon>Mediterraneibacter</taxon>
    </lineage>
</organism>
<dbReference type="AlphaFoldDB" id="A0A5M9I1Q6"/>
<dbReference type="Proteomes" id="UP000322025">
    <property type="component" value="Unassembled WGS sequence"/>
</dbReference>
<dbReference type="Gene3D" id="3.90.1640.10">
    <property type="entry name" value="inorganic pyrophosphatase (n-terminal core)"/>
    <property type="match status" value="1"/>
</dbReference>
<feature type="domain" description="DDH" evidence="1">
    <location>
        <begin position="15"/>
        <end position="154"/>
    </location>
</feature>
<dbReference type="Gene3D" id="3.10.310.30">
    <property type="match status" value="1"/>
</dbReference>
<dbReference type="OrthoDB" id="9803668at2"/>
<keyword evidence="4" id="KW-1185">Reference proteome</keyword>
<reference evidence="3" key="1">
    <citation type="submission" date="2019-07" db="EMBL/GenBank/DDBJ databases">
        <authorList>
            <person name="Wongkuna S."/>
            <person name="Scaria J."/>
        </authorList>
    </citation>
    <scope>NUCLEOTIDE SEQUENCE [LARGE SCALE GENOMIC DNA]</scope>
    <source>
        <strain evidence="3">SW178</strain>
    </source>
</reference>
<dbReference type="InterPro" id="IPR038763">
    <property type="entry name" value="DHH_sf"/>
</dbReference>
<accession>A0A5M9I1Q6</accession>
<protein>
    <submittedName>
        <fullName evidence="3">Bifunctional oligoribonuclease/PAP phosphatase NrnA</fullName>
    </submittedName>
</protein>
<comment type="caution">
    <text evidence="3">The sequence shown here is derived from an EMBL/GenBank/DDBJ whole genome shotgun (WGS) entry which is preliminary data.</text>
</comment>
<evidence type="ECO:0000259" key="2">
    <source>
        <dbReference type="Pfam" id="PF02272"/>
    </source>
</evidence>
<dbReference type="Pfam" id="PF02272">
    <property type="entry name" value="DHHA1"/>
    <property type="match status" value="1"/>
</dbReference>
<dbReference type="PANTHER" id="PTHR47618">
    <property type="entry name" value="BIFUNCTIONAL OLIGORIBONUCLEASE AND PAP PHOSPHATASE NRNA"/>
    <property type="match status" value="1"/>
</dbReference>
<dbReference type="InterPro" id="IPR003156">
    <property type="entry name" value="DHHA1_dom"/>
</dbReference>
<dbReference type="PANTHER" id="PTHR47618:SF1">
    <property type="entry name" value="BIFUNCTIONAL OLIGORIBONUCLEASE AND PAP PHOSPHATASE NRNA"/>
    <property type="match status" value="1"/>
</dbReference>
<dbReference type="InterPro" id="IPR051319">
    <property type="entry name" value="Oligoribo/pAp-PDE_c-di-AMP_PDE"/>
</dbReference>